<dbReference type="Proteomes" id="UP000015106">
    <property type="component" value="Chromosome 4"/>
</dbReference>
<keyword evidence="2" id="KW-1185">Reference proteome</keyword>
<name>A0A8R7U3U4_TRIUA</name>
<proteinExistence type="predicted"/>
<reference evidence="1" key="3">
    <citation type="submission" date="2022-06" db="UniProtKB">
        <authorList>
            <consortium name="EnsemblPlants"/>
        </authorList>
    </citation>
    <scope>IDENTIFICATION</scope>
</reference>
<evidence type="ECO:0000313" key="2">
    <source>
        <dbReference type="Proteomes" id="UP000015106"/>
    </source>
</evidence>
<dbReference type="Gramene" id="TuG1812G0400000844.01.T01">
    <property type="protein sequence ID" value="TuG1812G0400000844.01.T01"/>
    <property type="gene ID" value="TuG1812G0400000844.01"/>
</dbReference>
<evidence type="ECO:0000313" key="1">
    <source>
        <dbReference type="EnsemblPlants" id="TuG1812G0400000844.01.T01"/>
    </source>
</evidence>
<protein>
    <submittedName>
        <fullName evidence="1">Uncharacterized protein</fullName>
    </submittedName>
</protein>
<reference evidence="2" key="1">
    <citation type="journal article" date="2013" name="Nature">
        <title>Draft genome of the wheat A-genome progenitor Triticum urartu.</title>
        <authorList>
            <person name="Ling H.Q."/>
            <person name="Zhao S."/>
            <person name="Liu D."/>
            <person name="Wang J."/>
            <person name="Sun H."/>
            <person name="Zhang C."/>
            <person name="Fan H."/>
            <person name="Li D."/>
            <person name="Dong L."/>
            <person name="Tao Y."/>
            <person name="Gao C."/>
            <person name="Wu H."/>
            <person name="Li Y."/>
            <person name="Cui Y."/>
            <person name="Guo X."/>
            <person name="Zheng S."/>
            <person name="Wang B."/>
            <person name="Yu K."/>
            <person name="Liang Q."/>
            <person name="Yang W."/>
            <person name="Lou X."/>
            <person name="Chen J."/>
            <person name="Feng M."/>
            <person name="Jian J."/>
            <person name="Zhang X."/>
            <person name="Luo G."/>
            <person name="Jiang Y."/>
            <person name="Liu J."/>
            <person name="Wang Z."/>
            <person name="Sha Y."/>
            <person name="Zhang B."/>
            <person name="Wu H."/>
            <person name="Tang D."/>
            <person name="Shen Q."/>
            <person name="Xue P."/>
            <person name="Zou S."/>
            <person name="Wang X."/>
            <person name="Liu X."/>
            <person name="Wang F."/>
            <person name="Yang Y."/>
            <person name="An X."/>
            <person name="Dong Z."/>
            <person name="Zhang K."/>
            <person name="Zhang X."/>
            <person name="Luo M.C."/>
            <person name="Dvorak J."/>
            <person name="Tong Y."/>
            <person name="Wang J."/>
            <person name="Yang H."/>
            <person name="Li Z."/>
            <person name="Wang D."/>
            <person name="Zhang A."/>
            <person name="Wang J."/>
        </authorList>
    </citation>
    <scope>NUCLEOTIDE SEQUENCE</scope>
    <source>
        <strain evidence="2">cv. G1812</strain>
    </source>
</reference>
<dbReference type="AlphaFoldDB" id="A0A8R7U3U4"/>
<sequence>LSLLPRQSICIGGGYMQRRCPYLIALPASPAALRGMHAPPTCSRDGSTKKCKMD</sequence>
<dbReference type="EnsemblPlants" id="TuG1812G0400000844.01.T01">
    <property type="protein sequence ID" value="TuG1812G0400000844.01.T01"/>
    <property type="gene ID" value="TuG1812G0400000844.01"/>
</dbReference>
<organism evidence="1 2">
    <name type="scientific">Triticum urartu</name>
    <name type="common">Red wild einkorn</name>
    <name type="synonym">Crithodium urartu</name>
    <dbReference type="NCBI Taxonomy" id="4572"/>
    <lineage>
        <taxon>Eukaryota</taxon>
        <taxon>Viridiplantae</taxon>
        <taxon>Streptophyta</taxon>
        <taxon>Embryophyta</taxon>
        <taxon>Tracheophyta</taxon>
        <taxon>Spermatophyta</taxon>
        <taxon>Magnoliopsida</taxon>
        <taxon>Liliopsida</taxon>
        <taxon>Poales</taxon>
        <taxon>Poaceae</taxon>
        <taxon>BOP clade</taxon>
        <taxon>Pooideae</taxon>
        <taxon>Triticodae</taxon>
        <taxon>Triticeae</taxon>
        <taxon>Triticinae</taxon>
        <taxon>Triticum</taxon>
    </lineage>
</organism>
<reference evidence="1" key="2">
    <citation type="submission" date="2018-03" db="EMBL/GenBank/DDBJ databases">
        <title>The Triticum urartu genome reveals the dynamic nature of wheat genome evolution.</title>
        <authorList>
            <person name="Ling H."/>
            <person name="Ma B."/>
            <person name="Shi X."/>
            <person name="Liu H."/>
            <person name="Dong L."/>
            <person name="Sun H."/>
            <person name="Cao Y."/>
            <person name="Gao Q."/>
            <person name="Zheng S."/>
            <person name="Li Y."/>
            <person name="Yu Y."/>
            <person name="Du H."/>
            <person name="Qi M."/>
            <person name="Li Y."/>
            <person name="Yu H."/>
            <person name="Cui Y."/>
            <person name="Wang N."/>
            <person name="Chen C."/>
            <person name="Wu H."/>
            <person name="Zhao Y."/>
            <person name="Zhang J."/>
            <person name="Li Y."/>
            <person name="Zhou W."/>
            <person name="Zhang B."/>
            <person name="Hu W."/>
            <person name="Eijk M."/>
            <person name="Tang J."/>
            <person name="Witsenboer H."/>
            <person name="Zhao S."/>
            <person name="Li Z."/>
            <person name="Zhang A."/>
            <person name="Wang D."/>
            <person name="Liang C."/>
        </authorList>
    </citation>
    <scope>NUCLEOTIDE SEQUENCE [LARGE SCALE GENOMIC DNA]</scope>
    <source>
        <strain evidence="1">cv. G1812</strain>
    </source>
</reference>
<accession>A0A8R7U3U4</accession>